<evidence type="ECO:0000313" key="1">
    <source>
        <dbReference type="EMBL" id="VAW60399.1"/>
    </source>
</evidence>
<dbReference type="EC" id="3.4.16.4" evidence="1"/>
<dbReference type="GO" id="GO:0009002">
    <property type="term" value="F:serine-type D-Ala-D-Ala carboxypeptidase activity"/>
    <property type="evidence" value="ECO:0007669"/>
    <property type="project" value="UniProtKB-EC"/>
</dbReference>
<dbReference type="AlphaFoldDB" id="A0A3B0XFN0"/>
<dbReference type="EMBL" id="UOFH01000143">
    <property type="protein sequence ID" value="VAW60399.1"/>
    <property type="molecule type" value="Genomic_DNA"/>
</dbReference>
<sequence>MFVLRCHICWLSYFVFLEFVLPVMKKTIVHLRHGKSATVFGALKITQKGVGFISYDSVADPFNQAAKLTTGQKQSHESRIELCLECANVISTETMCLYSESDEEPVICWYGYKISFAGLSGYTDTEVGLEIEKIPEAHVKSMKRGKNEVVTVFNKREITAVLAHNEPVIIFDTFSITLNGIKCSSVSSKPPPSSTRSKKTVLLTLSCLDSPLSASIVNSANVTVDIVNTAPDFQIQPLYWQGYKFSYTGQDGKDNTLFLIEEVPDEPVEKKSLWKRLLS</sequence>
<proteinExistence type="predicted"/>
<organism evidence="1">
    <name type="scientific">hydrothermal vent metagenome</name>
    <dbReference type="NCBI Taxonomy" id="652676"/>
    <lineage>
        <taxon>unclassified sequences</taxon>
        <taxon>metagenomes</taxon>
        <taxon>ecological metagenomes</taxon>
    </lineage>
</organism>
<reference evidence="1" key="1">
    <citation type="submission" date="2018-06" db="EMBL/GenBank/DDBJ databases">
        <authorList>
            <person name="Zhirakovskaya E."/>
        </authorList>
    </citation>
    <scope>NUCLEOTIDE SEQUENCE</scope>
</reference>
<keyword evidence="1" id="KW-0645">Protease</keyword>
<gene>
    <name evidence="1" type="ORF">MNBD_GAMMA08-3137</name>
</gene>
<accession>A0A3B0XFN0</accession>
<name>A0A3B0XFN0_9ZZZZ</name>
<protein>
    <submittedName>
        <fullName evidence="1">D-alanyl-D-alanine carboxypeptidase</fullName>
        <ecNumber evidence="1">3.4.16.4</ecNumber>
    </submittedName>
</protein>
<keyword evidence="1" id="KW-0378">Hydrolase</keyword>
<keyword evidence="1" id="KW-0121">Carboxypeptidase</keyword>